<evidence type="ECO:0000256" key="1">
    <source>
        <dbReference type="ARBA" id="ARBA00013169"/>
    </source>
</evidence>
<dbReference type="GO" id="GO:0005524">
    <property type="term" value="F:ATP binding"/>
    <property type="evidence" value="ECO:0007669"/>
    <property type="project" value="UniProtKB-KW"/>
</dbReference>
<evidence type="ECO:0000256" key="4">
    <source>
        <dbReference type="ARBA" id="ARBA00022840"/>
    </source>
</evidence>
<dbReference type="InterPro" id="IPR033705">
    <property type="entry name" value="Anticodon_Ia_Val"/>
</dbReference>
<name>A0A7R8ZS54_9CRUS</name>
<keyword evidence="6" id="KW-0030">Aminoacyl-tRNA synthetase</keyword>
<evidence type="ECO:0000256" key="8">
    <source>
        <dbReference type="ARBA" id="ARBA00047552"/>
    </source>
</evidence>
<keyword evidence="5" id="KW-0648">Protein biosynthesis</keyword>
<dbReference type="PANTHER" id="PTHR11946">
    <property type="entry name" value="VALYL-TRNA SYNTHETASES"/>
    <property type="match status" value="1"/>
</dbReference>
<dbReference type="GO" id="GO:0006438">
    <property type="term" value="P:valyl-tRNA aminoacylation"/>
    <property type="evidence" value="ECO:0007669"/>
    <property type="project" value="InterPro"/>
</dbReference>
<dbReference type="InterPro" id="IPR037118">
    <property type="entry name" value="Val-tRNA_synth_C_sf"/>
</dbReference>
<dbReference type="PANTHER" id="PTHR11946:SF93">
    <property type="entry name" value="VALINE--TRNA LIGASE, CHLOROPLASTIC_MITOCHONDRIAL 2"/>
    <property type="match status" value="1"/>
</dbReference>
<feature type="domain" description="Methionyl/Valyl/Leucyl/Isoleucyl-tRNA synthetase anticodon-binding" evidence="9">
    <location>
        <begin position="26"/>
        <end position="165"/>
    </location>
</feature>
<dbReference type="SUPFAM" id="SSF46589">
    <property type="entry name" value="tRNA-binding arm"/>
    <property type="match status" value="1"/>
</dbReference>
<sequence length="290" mass="32710">MDEGLSKAVRKTFVKLYQDGLIYRDKRLKHIENALESYRFNEGANAIYQFVWGSFCDWYLEFTKPLLAGDDEALKSEIRGTTGWVLDQILLLLNPFMPYITEELYTAIAKREKGALLMGQSWPDYDVTLSDDAAAKKIDWVQRVIGEIRSVRADMNVPAKAEIELLVKDACDMTKQGFEAYGNVIQTMARLSSISYTDVAPKGAIQTVVDKTTLILPIAELIDLDQERERLKKEILKLEENIQKVSQQLNNKGFVANAPADVIAEKKGQVAQSEEIKEKLAKALEQLDAA</sequence>
<evidence type="ECO:0000256" key="7">
    <source>
        <dbReference type="ARBA" id="ARBA00029936"/>
    </source>
</evidence>
<keyword evidence="4" id="KW-0067">ATP-binding</keyword>
<evidence type="ECO:0000259" key="9">
    <source>
        <dbReference type="Pfam" id="PF08264"/>
    </source>
</evidence>
<dbReference type="InterPro" id="IPR009080">
    <property type="entry name" value="tRNAsynth_Ia_anticodon-bd"/>
</dbReference>
<dbReference type="EC" id="6.1.1.9" evidence="1"/>
<organism evidence="11">
    <name type="scientific">Cyprideis torosa</name>
    <dbReference type="NCBI Taxonomy" id="163714"/>
    <lineage>
        <taxon>Eukaryota</taxon>
        <taxon>Metazoa</taxon>
        <taxon>Ecdysozoa</taxon>
        <taxon>Arthropoda</taxon>
        <taxon>Crustacea</taxon>
        <taxon>Oligostraca</taxon>
        <taxon>Ostracoda</taxon>
        <taxon>Podocopa</taxon>
        <taxon>Podocopida</taxon>
        <taxon>Cytherocopina</taxon>
        <taxon>Cytheroidea</taxon>
        <taxon>Cytherideidae</taxon>
        <taxon>Cyprideis</taxon>
    </lineage>
</organism>
<dbReference type="Pfam" id="PF10458">
    <property type="entry name" value="Val_tRNA-synt_C"/>
    <property type="match status" value="1"/>
</dbReference>
<dbReference type="Gene3D" id="1.10.287.380">
    <property type="entry name" value="Valyl-tRNA synthetase, C-terminal domain"/>
    <property type="match status" value="1"/>
</dbReference>
<dbReference type="InterPro" id="IPR019499">
    <property type="entry name" value="Val-tRNA_synth_tRNA-bd"/>
</dbReference>
<reference evidence="11" key="1">
    <citation type="submission" date="2020-11" db="EMBL/GenBank/DDBJ databases">
        <authorList>
            <person name="Tran Van P."/>
        </authorList>
    </citation>
    <scope>NUCLEOTIDE SEQUENCE</scope>
</reference>
<dbReference type="CDD" id="cd07962">
    <property type="entry name" value="Anticodon_Ia_Val"/>
    <property type="match status" value="1"/>
</dbReference>
<dbReference type="EMBL" id="OB668735">
    <property type="protein sequence ID" value="CAD7234448.1"/>
    <property type="molecule type" value="Genomic_DNA"/>
</dbReference>
<keyword evidence="2" id="KW-0436">Ligase</keyword>
<accession>A0A7R8ZS54</accession>
<dbReference type="GO" id="GO:0005829">
    <property type="term" value="C:cytosol"/>
    <property type="evidence" value="ECO:0007669"/>
    <property type="project" value="TreeGrafter"/>
</dbReference>
<protein>
    <recommendedName>
        <fullName evidence="1">valine--tRNA ligase</fullName>
        <ecNumber evidence="1">6.1.1.9</ecNumber>
    </recommendedName>
    <alternativeName>
        <fullName evidence="7">Valyl-tRNA synthetase</fullName>
    </alternativeName>
</protein>
<evidence type="ECO:0000256" key="2">
    <source>
        <dbReference type="ARBA" id="ARBA00022598"/>
    </source>
</evidence>
<evidence type="ECO:0000256" key="6">
    <source>
        <dbReference type="ARBA" id="ARBA00023146"/>
    </source>
</evidence>
<dbReference type="Gene3D" id="1.10.730.10">
    <property type="entry name" value="Isoleucyl-tRNA Synthetase, Domain 1"/>
    <property type="match status" value="1"/>
</dbReference>
<dbReference type="SUPFAM" id="SSF47323">
    <property type="entry name" value="Anticodon-binding domain of a subclass of class I aminoacyl-tRNA synthetases"/>
    <property type="match status" value="1"/>
</dbReference>
<dbReference type="GO" id="GO:0004832">
    <property type="term" value="F:valine-tRNA ligase activity"/>
    <property type="evidence" value="ECO:0007669"/>
    <property type="project" value="UniProtKB-EC"/>
</dbReference>
<evidence type="ECO:0000313" key="11">
    <source>
        <dbReference type="EMBL" id="CAD7234448.1"/>
    </source>
</evidence>
<comment type="catalytic activity">
    <reaction evidence="8">
        <text>tRNA(Val) + L-valine + ATP = L-valyl-tRNA(Val) + AMP + diphosphate</text>
        <dbReference type="Rhea" id="RHEA:10704"/>
        <dbReference type="Rhea" id="RHEA-COMP:9672"/>
        <dbReference type="Rhea" id="RHEA-COMP:9708"/>
        <dbReference type="ChEBI" id="CHEBI:30616"/>
        <dbReference type="ChEBI" id="CHEBI:33019"/>
        <dbReference type="ChEBI" id="CHEBI:57762"/>
        <dbReference type="ChEBI" id="CHEBI:78442"/>
        <dbReference type="ChEBI" id="CHEBI:78537"/>
        <dbReference type="ChEBI" id="CHEBI:456215"/>
        <dbReference type="EC" id="6.1.1.9"/>
    </reaction>
</comment>
<dbReference type="InterPro" id="IPR010978">
    <property type="entry name" value="tRNA-bd_arm"/>
</dbReference>
<dbReference type="Pfam" id="PF08264">
    <property type="entry name" value="Anticodon_1"/>
    <property type="match status" value="1"/>
</dbReference>
<keyword evidence="3" id="KW-0547">Nucleotide-binding</keyword>
<dbReference type="InterPro" id="IPR002303">
    <property type="entry name" value="Valyl-tRNA_ligase"/>
</dbReference>
<dbReference type="InterPro" id="IPR013155">
    <property type="entry name" value="M/V/L/I-tRNA-synth_anticd-bd"/>
</dbReference>
<evidence type="ECO:0000256" key="5">
    <source>
        <dbReference type="ARBA" id="ARBA00022917"/>
    </source>
</evidence>
<dbReference type="OrthoDB" id="8118454at2759"/>
<gene>
    <name evidence="11" type="ORF">CTOB1V02_LOCUS12264</name>
</gene>
<feature type="domain" description="Valyl-tRNA synthetase tRNA-binding arm" evidence="10">
    <location>
        <begin position="223"/>
        <end position="287"/>
    </location>
</feature>
<evidence type="ECO:0000259" key="10">
    <source>
        <dbReference type="Pfam" id="PF10458"/>
    </source>
</evidence>
<evidence type="ECO:0000256" key="3">
    <source>
        <dbReference type="ARBA" id="ARBA00022741"/>
    </source>
</evidence>
<dbReference type="FunFam" id="1.10.287.380:FF:000001">
    <property type="entry name" value="Valine--tRNA ligase"/>
    <property type="match status" value="1"/>
</dbReference>
<dbReference type="AlphaFoldDB" id="A0A7R8ZS54"/>
<proteinExistence type="predicted"/>